<protein>
    <recommendedName>
        <fullName evidence="6">DUF4785 family protein</fullName>
    </recommendedName>
</protein>
<dbReference type="Gene3D" id="2.60.40.3870">
    <property type="entry name" value="Uncharacterised protein PF16024, DUF4785"/>
    <property type="match status" value="1"/>
</dbReference>
<feature type="domain" description="DUF4785" evidence="3">
    <location>
        <begin position="301"/>
        <end position="406"/>
    </location>
</feature>
<evidence type="ECO:0000259" key="3">
    <source>
        <dbReference type="Pfam" id="PF20943"/>
    </source>
</evidence>
<evidence type="ECO:0000256" key="1">
    <source>
        <dbReference type="SAM" id="SignalP"/>
    </source>
</evidence>
<feature type="signal peptide" evidence="1">
    <location>
        <begin position="1"/>
        <end position="23"/>
    </location>
</feature>
<comment type="caution">
    <text evidence="4">The sequence shown here is derived from an EMBL/GenBank/DDBJ whole genome shotgun (WGS) entry which is preliminary data.</text>
</comment>
<dbReference type="InterPro" id="IPR031979">
    <property type="entry name" value="DUF4785_N"/>
</dbReference>
<dbReference type="RefSeq" id="WP_183960957.1">
    <property type="nucleotide sequence ID" value="NZ_JACHHP010000003.1"/>
</dbReference>
<dbReference type="Pfam" id="PF20943">
    <property type="entry name" value="DUF4785_3rd"/>
    <property type="match status" value="1"/>
</dbReference>
<dbReference type="EMBL" id="JACHHP010000003">
    <property type="protein sequence ID" value="MBB5208427.1"/>
    <property type="molecule type" value="Genomic_DNA"/>
</dbReference>
<keyword evidence="5" id="KW-1185">Reference proteome</keyword>
<dbReference type="Proteomes" id="UP000521199">
    <property type="component" value="Unassembled WGS sequence"/>
</dbReference>
<organism evidence="4 5">
    <name type="scientific">Chiayiivirga flava</name>
    <dbReference type="NCBI Taxonomy" id="659595"/>
    <lineage>
        <taxon>Bacteria</taxon>
        <taxon>Pseudomonadati</taxon>
        <taxon>Pseudomonadota</taxon>
        <taxon>Gammaproteobacteria</taxon>
        <taxon>Lysobacterales</taxon>
        <taxon>Lysobacteraceae</taxon>
        <taxon>Chiayiivirga</taxon>
    </lineage>
</organism>
<dbReference type="InterPro" id="IPR048295">
    <property type="entry name" value="DUF4785_C"/>
</dbReference>
<feature type="domain" description="DUF4785" evidence="2">
    <location>
        <begin position="50"/>
        <end position="190"/>
    </location>
</feature>
<dbReference type="Pfam" id="PF16024">
    <property type="entry name" value="DUF4785_1st"/>
    <property type="match status" value="1"/>
</dbReference>
<evidence type="ECO:0000259" key="2">
    <source>
        <dbReference type="Pfam" id="PF16024"/>
    </source>
</evidence>
<reference evidence="4 5" key="1">
    <citation type="submission" date="2020-08" db="EMBL/GenBank/DDBJ databases">
        <title>Genomic Encyclopedia of Type Strains, Phase IV (KMG-IV): sequencing the most valuable type-strain genomes for metagenomic binning, comparative biology and taxonomic classification.</title>
        <authorList>
            <person name="Goeker M."/>
        </authorList>
    </citation>
    <scope>NUCLEOTIDE SEQUENCE [LARGE SCALE GENOMIC DNA]</scope>
    <source>
        <strain evidence="4 5">DSM 24163</strain>
    </source>
</reference>
<feature type="chain" id="PRO_5031028171" description="DUF4785 family protein" evidence="1">
    <location>
        <begin position="24"/>
        <end position="408"/>
    </location>
</feature>
<gene>
    <name evidence="4" type="ORF">HNQ52_001969</name>
</gene>
<accession>A0A7W8D801</accession>
<sequence>MTRNKAILTLAVATSLFAGSLHAADTRLLPAATGDLVPTRLVAEKSALAADIERAPVDFAWALDPAQSLHATAPYVATSREFWTTIDGAALQKGYAFQTTAPGALVRISPAGGSKNAALATRDLSVRIDGRALDPDTAFVHSADAEQLKAAGANFGDGTLVFQLAHAAGAGRVELAAKAASGRYLMHVFEPDSAVALTLGADRDRALAGDTVRLSAQFEGAKGTLVPQSIGGVVTSPDGRSIDVAFARGKDGRYHADVALPQDAGSGLALWEVHTFAVAKDGGALVARDAKTSFAVSRPTARLGNEASVAAKDSGVSVTLPVEAASAGRFEVRGVLYGSAKDGSLHPFAIAHAARWLDPGHGSITLTFGADVMPAGLGAPYELRDLSLNDQARLGQLETRARALRIER</sequence>
<name>A0A7W8D801_9GAMM</name>
<dbReference type="Gene3D" id="2.60.120.1370">
    <property type="match status" value="1"/>
</dbReference>
<proteinExistence type="predicted"/>
<evidence type="ECO:0000313" key="5">
    <source>
        <dbReference type="Proteomes" id="UP000521199"/>
    </source>
</evidence>
<evidence type="ECO:0000313" key="4">
    <source>
        <dbReference type="EMBL" id="MBB5208427.1"/>
    </source>
</evidence>
<dbReference type="AlphaFoldDB" id="A0A7W8D801"/>
<keyword evidence="1" id="KW-0732">Signal</keyword>
<evidence type="ECO:0008006" key="6">
    <source>
        <dbReference type="Google" id="ProtNLM"/>
    </source>
</evidence>